<accession>A0A7Z0D4Q0</accession>
<dbReference type="InterPro" id="IPR004477">
    <property type="entry name" value="ComEC_N"/>
</dbReference>
<dbReference type="RefSeq" id="WP_179429120.1">
    <property type="nucleotide sequence ID" value="NZ_JACBZP010000001.1"/>
</dbReference>
<feature type="transmembrane region" description="Helical" evidence="6">
    <location>
        <begin position="501"/>
        <end position="520"/>
    </location>
</feature>
<evidence type="ECO:0000256" key="5">
    <source>
        <dbReference type="ARBA" id="ARBA00023136"/>
    </source>
</evidence>
<feature type="transmembrane region" description="Helical" evidence="6">
    <location>
        <begin position="350"/>
        <end position="371"/>
    </location>
</feature>
<reference evidence="8 9" key="1">
    <citation type="submission" date="2020-07" db="EMBL/GenBank/DDBJ databases">
        <title>Sequencing the genomes of 1000 actinobacteria strains.</title>
        <authorList>
            <person name="Klenk H.-P."/>
        </authorList>
    </citation>
    <scope>NUCLEOTIDE SEQUENCE [LARGE SCALE GENOMIC DNA]</scope>
    <source>
        <strain evidence="8 9">DSM 26341</strain>
    </source>
</reference>
<organism evidence="8 9">
    <name type="scientific">Spelaeicoccus albus</name>
    <dbReference type="NCBI Taxonomy" id="1280376"/>
    <lineage>
        <taxon>Bacteria</taxon>
        <taxon>Bacillati</taxon>
        <taxon>Actinomycetota</taxon>
        <taxon>Actinomycetes</taxon>
        <taxon>Micrococcales</taxon>
        <taxon>Brevibacteriaceae</taxon>
        <taxon>Spelaeicoccus</taxon>
    </lineage>
</organism>
<evidence type="ECO:0000313" key="9">
    <source>
        <dbReference type="Proteomes" id="UP000539111"/>
    </source>
</evidence>
<dbReference type="Proteomes" id="UP000539111">
    <property type="component" value="Unassembled WGS sequence"/>
</dbReference>
<evidence type="ECO:0000313" key="8">
    <source>
        <dbReference type="EMBL" id="NYI68834.1"/>
    </source>
</evidence>
<dbReference type="Pfam" id="PF00753">
    <property type="entry name" value="Lactamase_B"/>
    <property type="match status" value="1"/>
</dbReference>
<evidence type="ECO:0000256" key="3">
    <source>
        <dbReference type="ARBA" id="ARBA00022692"/>
    </source>
</evidence>
<keyword evidence="9" id="KW-1185">Reference proteome</keyword>
<keyword evidence="3 6" id="KW-0812">Transmembrane</keyword>
<dbReference type="InterPro" id="IPR052159">
    <property type="entry name" value="Competence_DNA_uptake"/>
</dbReference>
<name>A0A7Z0D4Q0_9MICO</name>
<evidence type="ECO:0000256" key="2">
    <source>
        <dbReference type="ARBA" id="ARBA00022475"/>
    </source>
</evidence>
<comment type="subcellular location">
    <subcellularLocation>
        <location evidence="1">Cell membrane</location>
        <topology evidence="1">Multi-pass membrane protein</topology>
    </subcellularLocation>
</comment>
<dbReference type="AlphaFoldDB" id="A0A7Z0D4Q0"/>
<protein>
    <submittedName>
        <fullName evidence="8">Competence protein ComEC</fullName>
    </submittedName>
</protein>
<feature type="transmembrane region" description="Helical" evidence="6">
    <location>
        <begin position="378"/>
        <end position="401"/>
    </location>
</feature>
<feature type="transmembrane region" description="Helical" evidence="6">
    <location>
        <begin position="63"/>
        <end position="83"/>
    </location>
</feature>
<feature type="transmembrane region" description="Helical" evidence="6">
    <location>
        <begin position="413"/>
        <end position="436"/>
    </location>
</feature>
<dbReference type="InterPro" id="IPR036866">
    <property type="entry name" value="RibonucZ/Hydroxyglut_hydro"/>
</dbReference>
<evidence type="ECO:0000259" key="7">
    <source>
        <dbReference type="SMART" id="SM00849"/>
    </source>
</evidence>
<evidence type="ECO:0000256" key="4">
    <source>
        <dbReference type="ARBA" id="ARBA00022989"/>
    </source>
</evidence>
<dbReference type="SMART" id="SM00849">
    <property type="entry name" value="Lactamase_B"/>
    <property type="match status" value="1"/>
</dbReference>
<dbReference type="Gene3D" id="3.60.15.10">
    <property type="entry name" value="Ribonuclease Z/Hydroxyacylglutathione hydrolase-like"/>
    <property type="match status" value="1"/>
</dbReference>
<evidence type="ECO:0000256" key="1">
    <source>
        <dbReference type="ARBA" id="ARBA00004651"/>
    </source>
</evidence>
<feature type="transmembrane region" description="Helical" evidence="6">
    <location>
        <begin position="326"/>
        <end position="344"/>
    </location>
</feature>
<sequence>MPSNGARWGADLRLMAPALAVWASAGLLTGQRSGQMAVVAGFAGAAGAAFAAAVVTGAAVRRAFVAVGICLAGIALIGVSIAVQTAVWAPSNFHELAAHHRSVNARATITRPATPLQTPDRFSGENRFVVHARLTRATGGGETLTLRAPVTIFAGPSWGELAPGTSVSGRLHLSLPEAGRRSAAVCRPFGDPAVQAPAHGIAKMTGDLRTGLRQASSGLAPDSAGLLPGLVDGDTSRVPDSLGASMKDTGLTHLVAVSGSNLAILSGAVLVVGVLVGVVRWLQLVGAGVVLVGYVLVVGPDPSVLRSAVMAWVALLGLLSGRGGRGLPALSLAVVVLLVADPWFGRDFGFALSVLACAGLLICVRPWAAALSAVMPRFLALAVAVPAAAQAFCAPVIVLLRPRLSLYAVPANLLAAPAVPAATILGVVAMVAAAVWMPAARFVAWWAGWGTDWIAGVARFFDGMPAATVPWPAGLPGAVVLVAVTVVGCVLCAVALRSRRAFVVTAGLTVACVGLLWRPVMRLPDRWLPVAAPVVICDVGQGSGAVVRTGEHAGMVFDVGEEAADIDRCLSSMGITEVPLIVLSHFDLDHVGGLSGVLQGRKVDRVLVSPLRQPPANAARAYAELAGAQLKPDVGEAGMSGEVGGVGWRLVWPSAGGSSVSGSGTVSNESALVALVTIDGKRVVFPADLDAATQAALRRELVRGEGSVPRVDVLVVAHHGSADQDPAFNRALAPRVAVVSVGADNDYGHPAPETLSMLAGMGVPTYRTDRCGSIALTFDPQLAVSTQHDCHGAGS</sequence>
<dbReference type="PANTHER" id="PTHR30619:SF1">
    <property type="entry name" value="RECOMBINATION PROTEIN 2"/>
    <property type="match status" value="1"/>
</dbReference>
<feature type="transmembrane region" description="Helical" evidence="6">
    <location>
        <begin position="37"/>
        <end position="57"/>
    </location>
</feature>
<gene>
    <name evidence="8" type="ORF">BJY26_003140</name>
</gene>
<keyword evidence="5 6" id="KW-0472">Membrane</keyword>
<feature type="transmembrane region" description="Helical" evidence="6">
    <location>
        <begin position="303"/>
        <end position="319"/>
    </location>
</feature>
<dbReference type="GO" id="GO:0005886">
    <property type="term" value="C:plasma membrane"/>
    <property type="evidence" value="ECO:0007669"/>
    <property type="project" value="UniProtKB-SubCell"/>
</dbReference>
<evidence type="ECO:0000256" key="6">
    <source>
        <dbReference type="SAM" id="Phobius"/>
    </source>
</evidence>
<dbReference type="InterPro" id="IPR001279">
    <property type="entry name" value="Metallo-B-lactamas"/>
</dbReference>
<dbReference type="SUPFAM" id="SSF56281">
    <property type="entry name" value="Metallo-hydrolase/oxidoreductase"/>
    <property type="match status" value="1"/>
</dbReference>
<feature type="domain" description="Metallo-beta-lactamase" evidence="7">
    <location>
        <begin position="541"/>
        <end position="718"/>
    </location>
</feature>
<dbReference type="Pfam" id="PF03772">
    <property type="entry name" value="Competence"/>
    <property type="match status" value="1"/>
</dbReference>
<keyword evidence="2" id="KW-1003">Cell membrane</keyword>
<proteinExistence type="predicted"/>
<feature type="transmembrane region" description="Helical" evidence="6">
    <location>
        <begin position="262"/>
        <end position="283"/>
    </location>
</feature>
<dbReference type="NCBIfam" id="TIGR00360">
    <property type="entry name" value="ComEC_N-term"/>
    <property type="match status" value="1"/>
</dbReference>
<comment type="caution">
    <text evidence="8">The sequence shown here is derived from an EMBL/GenBank/DDBJ whole genome shotgun (WGS) entry which is preliminary data.</text>
</comment>
<dbReference type="PANTHER" id="PTHR30619">
    <property type="entry name" value="DNA INTERNALIZATION/COMPETENCE PROTEIN COMEC/REC2"/>
    <property type="match status" value="1"/>
</dbReference>
<feature type="transmembrane region" description="Helical" evidence="6">
    <location>
        <begin position="443"/>
        <end position="461"/>
    </location>
</feature>
<keyword evidence="4 6" id="KW-1133">Transmembrane helix</keyword>
<dbReference type="EMBL" id="JACBZP010000001">
    <property type="protein sequence ID" value="NYI68834.1"/>
    <property type="molecule type" value="Genomic_DNA"/>
</dbReference>
<feature type="transmembrane region" description="Helical" evidence="6">
    <location>
        <begin position="473"/>
        <end position="494"/>
    </location>
</feature>